<dbReference type="Pfam" id="PF20131">
    <property type="entry name" value="MC3"/>
    <property type="match status" value="1"/>
</dbReference>
<name>A0A9D1HRF3_9FIRM</name>
<keyword evidence="3" id="KW-0520">NAD</keyword>
<reference evidence="7" key="2">
    <citation type="journal article" date="2021" name="PeerJ">
        <title>Extensive microbial diversity within the chicken gut microbiome revealed by metagenomics and culture.</title>
        <authorList>
            <person name="Gilroy R."/>
            <person name="Ravi A."/>
            <person name="Getino M."/>
            <person name="Pursley I."/>
            <person name="Horton D.L."/>
            <person name="Alikhan N.F."/>
            <person name="Baker D."/>
            <person name="Gharbi K."/>
            <person name="Hall N."/>
            <person name="Watson M."/>
            <person name="Adriaenssens E.M."/>
            <person name="Foster-Nyarko E."/>
            <person name="Jarju S."/>
            <person name="Secka A."/>
            <person name="Antonio M."/>
            <person name="Oren A."/>
            <person name="Chaudhuri R.R."/>
            <person name="La Ragione R."/>
            <person name="Hildebrand F."/>
            <person name="Pallen M.J."/>
        </authorList>
    </citation>
    <scope>NUCLEOTIDE SEQUENCE</scope>
    <source>
        <strain evidence="7">CHK195-11698</strain>
    </source>
</reference>
<dbReference type="PROSITE" id="PS00670">
    <property type="entry name" value="D_2_HYDROXYACID_DH_2"/>
    <property type="match status" value="1"/>
</dbReference>
<dbReference type="PANTHER" id="PTHR43761:SF1">
    <property type="entry name" value="D-ISOMER SPECIFIC 2-HYDROXYACID DEHYDROGENASE CATALYTIC DOMAIN-CONTAINING PROTEIN-RELATED"/>
    <property type="match status" value="1"/>
</dbReference>
<evidence type="ECO:0000256" key="1">
    <source>
        <dbReference type="ARBA" id="ARBA00005854"/>
    </source>
</evidence>
<evidence type="ECO:0000259" key="5">
    <source>
        <dbReference type="Pfam" id="PF00389"/>
    </source>
</evidence>
<comment type="similarity">
    <text evidence="1 4">Belongs to the D-isomer specific 2-hydroxyacid dehydrogenase family.</text>
</comment>
<dbReference type="InterPro" id="IPR050418">
    <property type="entry name" value="D-iso_2-hydroxyacid_DH_PdxB"/>
</dbReference>
<dbReference type="InterPro" id="IPR036291">
    <property type="entry name" value="NAD(P)-bd_dom_sf"/>
</dbReference>
<dbReference type="PANTHER" id="PTHR43761">
    <property type="entry name" value="D-ISOMER SPECIFIC 2-HYDROXYACID DEHYDROGENASE FAMILY PROTEIN (AFU_ORTHOLOGUE AFUA_1G13630)"/>
    <property type="match status" value="1"/>
</dbReference>
<dbReference type="Pfam" id="PF02826">
    <property type="entry name" value="2-Hacid_dh_C"/>
    <property type="match status" value="1"/>
</dbReference>
<protein>
    <submittedName>
        <fullName evidence="7">D-2-hydroxyacid dehydrogenase</fullName>
    </submittedName>
</protein>
<dbReference type="CDD" id="cd12162">
    <property type="entry name" value="2-Hacid_dh_4"/>
    <property type="match status" value="1"/>
</dbReference>
<dbReference type="InterPro" id="IPR006139">
    <property type="entry name" value="D-isomer_2_OHA_DH_cat_dom"/>
</dbReference>
<dbReference type="NCBIfam" id="NF006263">
    <property type="entry name" value="PRK08410.1"/>
    <property type="match status" value="1"/>
</dbReference>
<evidence type="ECO:0000256" key="4">
    <source>
        <dbReference type="RuleBase" id="RU003719"/>
    </source>
</evidence>
<feature type="domain" description="D-isomer specific 2-hydroxyacid dehydrogenase catalytic" evidence="5">
    <location>
        <begin position="155"/>
        <end position="461"/>
    </location>
</feature>
<dbReference type="SUPFAM" id="SSF52283">
    <property type="entry name" value="Formate/glycerate dehydrogenase catalytic domain-like"/>
    <property type="match status" value="1"/>
</dbReference>
<accession>A0A9D1HRF3</accession>
<dbReference type="GO" id="GO:0016616">
    <property type="term" value="F:oxidoreductase activity, acting on the CH-OH group of donors, NAD or NADP as acceptor"/>
    <property type="evidence" value="ECO:0007669"/>
    <property type="project" value="InterPro"/>
</dbReference>
<dbReference type="GO" id="GO:0051287">
    <property type="term" value="F:NAD binding"/>
    <property type="evidence" value="ECO:0007669"/>
    <property type="project" value="InterPro"/>
</dbReference>
<evidence type="ECO:0000313" key="8">
    <source>
        <dbReference type="Proteomes" id="UP000824175"/>
    </source>
</evidence>
<evidence type="ECO:0000256" key="3">
    <source>
        <dbReference type="ARBA" id="ARBA00023027"/>
    </source>
</evidence>
<dbReference type="InterPro" id="IPR006140">
    <property type="entry name" value="D-isomer_DH_NAD-bd"/>
</dbReference>
<comment type="caution">
    <text evidence="7">The sequence shown here is derived from an EMBL/GenBank/DDBJ whole genome shotgun (WGS) entry which is preliminary data.</text>
</comment>
<dbReference type="InterPro" id="IPR045390">
    <property type="entry name" value="ABC-3C_MC3"/>
</dbReference>
<dbReference type="EMBL" id="DVMJ01000073">
    <property type="protein sequence ID" value="HIU14129.1"/>
    <property type="molecule type" value="Genomic_DNA"/>
</dbReference>
<feature type="domain" description="D-isomer specific 2-hydroxyacid dehydrogenase NAD-binding" evidence="6">
    <location>
        <begin position="251"/>
        <end position="431"/>
    </location>
</feature>
<dbReference type="InterPro" id="IPR029753">
    <property type="entry name" value="D-isomer_DH_CS"/>
</dbReference>
<dbReference type="Pfam" id="PF00389">
    <property type="entry name" value="2-Hacid_dh"/>
    <property type="match status" value="1"/>
</dbReference>
<dbReference type="AlphaFoldDB" id="A0A9D1HRF3"/>
<evidence type="ECO:0000256" key="2">
    <source>
        <dbReference type="ARBA" id="ARBA00023002"/>
    </source>
</evidence>
<dbReference type="Proteomes" id="UP000824175">
    <property type="component" value="Unassembled WGS sequence"/>
</dbReference>
<dbReference type="SUPFAM" id="SSF51735">
    <property type="entry name" value="NAD(P)-binding Rossmann-fold domains"/>
    <property type="match status" value="1"/>
</dbReference>
<proteinExistence type="inferred from homology"/>
<dbReference type="PROSITE" id="PS00671">
    <property type="entry name" value="D_2_HYDROXYACID_DH_3"/>
    <property type="match status" value="1"/>
</dbReference>
<evidence type="ECO:0000313" key="7">
    <source>
        <dbReference type="EMBL" id="HIU14129.1"/>
    </source>
</evidence>
<sequence>MKIIDKMKDEKLGSALLYNFTLGYGRPVEMDMYNYVLPFIFHDAFRDNILESRSFRDCVEKTHRENYHYIDEIKAAIKEDEAMTSKSLGLALVNSWLTFELNDEKMCGTAIESEVMMLNEPYRLGEWFSHMTIEEIMEDLVIERERIVVMDTASIGDDMDLSPFDALGDVVVYQTVKPEEVPILIKDASIVVVNKTVLNEAVLSEAHKLKLICLFATGYDNIDIDYCSRAGIMVSNVRGYSSASVAMHTFSLLLYLYEKLPYYDHYVKSGRYSRDVSFTHFEKKFNELEGKTWGIVGLGDIGKRVASIAEAFGCHVIYYSTSGNHDDDRYERVDFDDLLEQSDVISIHAPLNKNTYHLFDIEALKKMKKSAYLINVGRGGIIVEEDLAKALVDNEIAGAGLDVLEHEPMEKNNLLLGIRNSMRLIITPHIAWASVESRKRCVEEVILNIESYIEGNSRNRVV</sequence>
<keyword evidence="2 4" id="KW-0560">Oxidoreductase</keyword>
<dbReference type="Gene3D" id="3.40.50.720">
    <property type="entry name" value="NAD(P)-binding Rossmann-like Domain"/>
    <property type="match status" value="2"/>
</dbReference>
<organism evidence="7 8">
    <name type="scientific">Candidatus Fimiplasma intestinipullorum</name>
    <dbReference type="NCBI Taxonomy" id="2840825"/>
    <lineage>
        <taxon>Bacteria</taxon>
        <taxon>Bacillati</taxon>
        <taxon>Bacillota</taxon>
        <taxon>Clostridia</taxon>
        <taxon>Eubacteriales</taxon>
        <taxon>Candidatus Fimiplasma</taxon>
    </lineage>
</organism>
<evidence type="ECO:0000259" key="6">
    <source>
        <dbReference type="Pfam" id="PF02826"/>
    </source>
</evidence>
<gene>
    <name evidence="7" type="ORF">IAD15_08685</name>
</gene>
<reference evidence="7" key="1">
    <citation type="submission" date="2020-10" db="EMBL/GenBank/DDBJ databases">
        <authorList>
            <person name="Gilroy R."/>
        </authorList>
    </citation>
    <scope>NUCLEOTIDE SEQUENCE</scope>
    <source>
        <strain evidence="7">CHK195-11698</strain>
    </source>
</reference>